<name>A0AAE1UPR0_9SOLA</name>
<sequence>MTHAYQNRSGVRYMTNGLKVYYVPWKPFLMQNTLPTFFGTLPITRTILIREKISLVHGHQAFSTLCHEALMHARTTDHSLYGFSDVGSIHMNKVLQFTLADVTQAICVSHTSKENTVLRSGLPPEKVYVIPNAVDMAMFTPAPERLSRDEIVIVVLSRLVYRKGADLLIEVIPEVCRLYPNVRFIVGGDGPKRVRLEEMREKHSLQDRVDRLGAVPHAKIRYYSPEEEIALGPACWLWDYLRRSGASGFLLPLSGGADSSSVAAIVGSMCQLVVKEIANGDKQIKADAIRIGHYTDGQFPTDSKEFAKRFFYTIFMGSENSSEDTTTWAKVLADEIGSWHLNVTIDGVVSSLISLFQTLTGKCPRYKVDGGSNIENLGLQNIQARVRMVLAFMLASLLPWVHNKHGFYLVLGSSNVDEGLRGYLTKYDCSSADINPIGSISKMDLRTFFKWAAVHLGYSSLAEIEAAPPTAELEPIRSNYSQLDEVDMGMTYEQLLVYGRLRKIFRCGPLSMFKSYSPEDNRFDLRQFLYNVRWPYQFRKIDELVNELNGDTVALTKSTDGEKVNVTADGGMGVVAAGSGDPRAGF</sequence>
<dbReference type="GO" id="GO:0005737">
    <property type="term" value="C:cytoplasm"/>
    <property type="evidence" value="ECO:0007669"/>
    <property type="project" value="InterPro"/>
</dbReference>
<evidence type="ECO:0000256" key="4">
    <source>
        <dbReference type="ARBA" id="ARBA00022598"/>
    </source>
</evidence>
<evidence type="ECO:0000256" key="9">
    <source>
        <dbReference type="ARBA" id="ARBA00030681"/>
    </source>
</evidence>
<evidence type="ECO:0000313" key="14">
    <source>
        <dbReference type="Proteomes" id="UP001291623"/>
    </source>
</evidence>
<organism evidence="13 14">
    <name type="scientific">Anisodus tanguticus</name>
    <dbReference type="NCBI Taxonomy" id="243964"/>
    <lineage>
        <taxon>Eukaryota</taxon>
        <taxon>Viridiplantae</taxon>
        <taxon>Streptophyta</taxon>
        <taxon>Embryophyta</taxon>
        <taxon>Tracheophyta</taxon>
        <taxon>Spermatophyta</taxon>
        <taxon>Magnoliopsida</taxon>
        <taxon>eudicotyledons</taxon>
        <taxon>Gunneridae</taxon>
        <taxon>Pentapetalae</taxon>
        <taxon>asterids</taxon>
        <taxon>lamiids</taxon>
        <taxon>Solanales</taxon>
        <taxon>Solanaceae</taxon>
        <taxon>Solanoideae</taxon>
        <taxon>Hyoscyameae</taxon>
        <taxon>Anisodus</taxon>
    </lineage>
</organism>
<dbReference type="InterPro" id="IPR014729">
    <property type="entry name" value="Rossmann-like_a/b/a_fold"/>
</dbReference>
<dbReference type="GO" id="GO:0016757">
    <property type="term" value="F:glycosyltransferase activity"/>
    <property type="evidence" value="ECO:0007669"/>
    <property type="project" value="UniProtKB-KW"/>
</dbReference>
<comment type="pathway">
    <text evidence="1">Cofactor biosynthesis; NAD(+) biosynthesis; NAD(+) from deamido-NAD(+) (L-Gln route): step 1/1.</text>
</comment>
<dbReference type="Pfam" id="PF02540">
    <property type="entry name" value="NAD_synthase"/>
    <property type="match status" value="1"/>
</dbReference>
<evidence type="ECO:0000313" key="13">
    <source>
        <dbReference type="EMBL" id="KAK4338527.1"/>
    </source>
</evidence>
<dbReference type="PANTHER" id="PTHR23090">
    <property type="entry name" value="NH 3 /GLUTAMINE-DEPENDENT NAD + SYNTHETASE"/>
    <property type="match status" value="1"/>
</dbReference>
<keyword evidence="6" id="KW-0547">Nucleotide-binding</keyword>
<proteinExistence type="inferred from homology"/>
<dbReference type="AlphaFoldDB" id="A0AAE1UPR0"/>
<dbReference type="InterPro" id="IPR001296">
    <property type="entry name" value="Glyco_trans_1"/>
</dbReference>
<keyword evidence="8" id="KW-0520">NAD</keyword>
<keyword evidence="5" id="KW-0328">Glycosyltransferase</keyword>
<dbReference type="Proteomes" id="UP001291623">
    <property type="component" value="Unassembled WGS sequence"/>
</dbReference>
<dbReference type="SUPFAM" id="SSF52402">
    <property type="entry name" value="Adenine nucleotide alpha hydrolases-like"/>
    <property type="match status" value="1"/>
</dbReference>
<keyword evidence="14" id="KW-1185">Reference proteome</keyword>
<feature type="domain" description="NAD/GMP synthase" evidence="11">
    <location>
        <begin position="236"/>
        <end position="495"/>
    </location>
</feature>
<dbReference type="GO" id="GO:0003952">
    <property type="term" value="F:NAD+ synthase (glutamine-hydrolyzing) activity"/>
    <property type="evidence" value="ECO:0007669"/>
    <property type="project" value="UniProtKB-EC"/>
</dbReference>
<evidence type="ECO:0000256" key="3">
    <source>
        <dbReference type="ARBA" id="ARBA00012743"/>
    </source>
</evidence>
<dbReference type="EC" id="6.3.5.1" evidence="3"/>
<dbReference type="NCBIfam" id="TIGR00552">
    <property type="entry name" value="nadE"/>
    <property type="match status" value="1"/>
</dbReference>
<evidence type="ECO:0000256" key="6">
    <source>
        <dbReference type="ARBA" id="ARBA00022741"/>
    </source>
</evidence>
<dbReference type="InterPro" id="IPR013234">
    <property type="entry name" value="PIGA_GPI_anchor_biosynthesis"/>
</dbReference>
<dbReference type="InterPro" id="IPR022310">
    <property type="entry name" value="NAD/GMP_synthase"/>
</dbReference>
<dbReference type="Pfam" id="PF08288">
    <property type="entry name" value="PIGA"/>
    <property type="match status" value="1"/>
</dbReference>
<evidence type="ECO:0000256" key="1">
    <source>
        <dbReference type="ARBA" id="ARBA00005188"/>
    </source>
</evidence>
<keyword evidence="7" id="KW-0067">ATP-binding</keyword>
<dbReference type="GO" id="GO:0005524">
    <property type="term" value="F:ATP binding"/>
    <property type="evidence" value="ECO:0007669"/>
    <property type="project" value="UniProtKB-KW"/>
</dbReference>
<dbReference type="Gene3D" id="3.40.50.620">
    <property type="entry name" value="HUPs"/>
    <property type="match status" value="1"/>
</dbReference>
<feature type="domain" description="PIGA GPI anchor biosynthesis" evidence="12">
    <location>
        <begin position="3"/>
        <end position="85"/>
    </location>
</feature>
<feature type="domain" description="Glycosyl transferase family 1" evidence="10">
    <location>
        <begin position="145"/>
        <end position="223"/>
    </location>
</feature>
<dbReference type="Pfam" id="PF00534">
    <property type="entry name" value="Glycos_transf_1"/>
    <property type="match status" value="1"/>
</dbReference>
<comment type="caution">
    <text evidence="13">The sequence shown here is derived from an EMBL/GenBank/DDBJ whole genome shotgun (WGS) entry which is preliminary data.</text>
</comment>
<comment type="similarity">
    <text evidence="2">In the C-terminal section; belongs to the NAD synthetase family.</text>
</comment>
<evidence type="ECO:0000259" key="12">
    <source>
        <dbReference type="Pfam" id="PF08288"/>
    </source>
</evidence>
<evidence type="ECO:0000256" key="7">
    <source>
        <dbReference type="ARBA" id="ARBA00022840"/>
    </source>
</evidence>
<gene>
    <name evidence="13" type="ORF">RND71_043014</name>
</gene>
<evidence type="ECO:0000256" key="2">
    <source>
        <dbReference type="ARBA" id="ARBA00007145"/>
    </source>
</evidence>
<evidence type="ECO:0000256" key="8">
    <source>
        <dbReference type="ARBA" id="ARBA00023027"/>
    </source>
</evidence>
<dbReference type="InterPro" id="IPR003694">
    <property type="entry name" value="NAD_synthase"/>
</dbReference>
<dbReference type="GO" id="GO:0006506">
    <property type="term" value="P:GPI anchor biosynthetic process"/>
    <property type="evidence" value="ECO:0007669"/>
    <property type="project" value="InterPro"/>
</dbReference>
<dbReference type="GO" id="GO:0009435">
    <property type="term" value="P:NAD+ biosynthetic process"/>
    <property type="evidence" value="ECO:0007669"/>
    <property type="project" value="InterPro"/>
</dbReference>
<dbReference type="EMBL" id="JAVYJV010000024">
    <property type="protein sequence ID" value="KAK4338527.1"/>
    <property type="molecule type" value="Genomic_DNA"/>
</dbReference>
<dbReference type="FunFam" id="3.40.50.620:FF:000036">
    <property type="entry name" value="Glutamine-dependent NAD(+) synthetase"/>
    <property type="match status" value="1"/>
</dbReference>
<dbReference type="CDD" id="cd00553">
    <property type="entry name" value="NAD_synthase"/>
    <property type="match status" value="1"/>
</dbReference>
<evidence type="ECO:0000259" key="10">
    <source>
        <dbReference type="Pfam" id="PF00534"/>
    </source>
</evidence>
<dbReference type="SUPFAM" id="SSF53756">
    <property type="entry name" value="UDP-Glycosyltransferase/glycogen phosphorylase"/>
    <property type="match status" value="1"/>
</dbReference>
<dbReference type="GO" id="GO:0016020">
    <property type="term" value="C:membrane"/>
    <property type="evidence" value="ECO:0007669"/>
    <property type="project" value="GOC"/>
</dbReference>
<dbReference type="PANTHER" id="PTHR23090:SF9">
    <property type="entry name" value="GLUTAMINE-DEPENDENT NAD(+) SYNTHETASE"/>
    <property type="match status" value="1"/>
</dbReference>
<keyword evidence="4" id="KW-0436">Ligase</keyword>
<evidence type="ECO:0000256" key="5">
    <source>
        <dbReference type="ARBA" id="ARBA00022676"/>
    </source>
</evidence>
<dbReference type="Gene3D" id="3.40.50.2000">
    <property type="entry name" value="Glycogen Phosphorylase B"/>
    <property type="match status" value="2"/>
</dbReference>
<reference evidence="13" key="1">
    <citation type="submission" date="2023-12" db="EMBL/GenBank/DDBJ databases">
        <title>Genome assembly of Anisodus tanguticus.</title>
        <authorList>
            <person name="Wang Y.-J."/>
        </authorList>
    </citation>
    <scope>NUCLEOTIDE SEQUENCE</scope>
    <source>
        <strain evidence="13">KB-2021</strain>
        <tissue evidence="13">Leaf</tissue>
    </source>
</reference>
<evidence type="ECO:0000259" key="11">
    <source>
        <dbReference type="Pfam" id="PF02540"/>
    </source>
</evidence>
<keyword evidence="5" id="KW-0808">Transferase</keyword>
<accession>A0AAE1UPR0</accession>
<dbReference type="GO" id="GO:0004359">
    <property type="term" value="F:glutaminase activity"/>
    <property type="evidence" value="ECO:0007669"/>
    <property type="project" value="InterPro"/>
</dbReference>
<protein>
    <recommendedName>
        <fullName evidence="3">NAD(+) synthase (glutamine-hydrolyzing)</fullName>
        <ecNumber evidence="3">6.3.5.1</ecNumber>
    </recommendedName>
    <alternativeName>
        <fullName evidence="9">NAD(+) synthase [glutamine-hydrolyzing]</fullName>
    </alternativeName>
</protein>